<dbReference type="KEGG" id="luo:HHL09_01655"/>
<dbReference type="SUPFAM" id="SSF56529">
    <property type="entry name" value="FAH"/>
    <property type="match status" value="1"/>
</dbReference>
<dbReference type="GO" id="GO:0019752">
    <property type="term" value="P:carboxylic acid metabolic process"/>
    <property type="evidence" value="ECO:0007669"/>
    <property type="project" value="UniProtKB-ARBA"/>
</dbReference>
<dbReference type="GO" id="GO:0046872">
    <property type="term" value="F:metal ion binding"/>
    <property type="evidence" value="ECO:0007669"/>
    <property type="project" value="UniProtKB-KW"/>
</dbReference>
<dbReference type="PANTHER" id="PTHR11820:SF8">
    <property type="entry name" value="BLL6360 PROTEIN"/>
    <property type="match status" value="1"/>
</dbReference>
<dbReference type="Proteomes" id="UP000501812">
    <property type="component" value="Chromosome"/>
</dbReference>
<dbReference type="Pfam" id="PF01557">
    <property type="entry name" value="FAA_hydrolase"/>
    <property type="match status" value="1"/>
</dbReference>
<name>A0A858RDZ2_9BACT</name>
<organism evidence="4 5">
    <name type="scientific">Luteolibacter luteus</name>
    <dbReference type="NCBI Taxonomy" id="2728835"/>
    <lineage>
        <taxon>Bacteria</taxon>
        <taxon>Pseudomonadati</taxon>
        <taxon>Verrucomicrobiota</taxon>
        <taxon>Verrucomicrobiia</taxon>
        <taxon>Verrucomicrobiales</taxon>
        <taxon>Verrucomicrobiaceae</taxon>
        <taxon>Luteolibacter</taxon>
    </lineage>
</organism>
<comment type="similarity">
    <text evidence="1">Belongs to the FAH family.</text>
</comment>
<reference evidence="4 5" key="1">
    <citation type="submission" date="2020-04" db="EMBL/GenBank/DDBJ databases">
        <title>Luteolibacter sp. G-1-1-1 isolated from soil.</title>
        <authorList>
            <person name="Dahal R.H."/>
        </authorList>
    </citation>
    <scope>NUCLEOTIDE SEQUENCE [LARGE SCALE GENOMIC DNA]</scope>
    <source>
        <strain evidence="4 5">G-1-1-1</strain>
    </source>
</reference>
<dbReference type="RefSeq" id="WP_169452761.1">
    <property type="nucleotide sequence ID" value="NZ_CP051774.1"/>
</dbReference>
<evidence type="ECO:0000259" key="3">
    <source>
        <dbReference type="Pfam" id="PF01557"/>
    </source>
</evidence>
<accession>A0A858RDZ2</accession>
<dbReference type="GO" id="GO:0016853">
    <property type="term" value="F:isomerase activity"/>
    <property type="evidence" value="ECO:0007669"/>
    <property type="project" value="UniProtKB-ARBA"/>
</dbReference>
<proteinExistence type="inferred from homology"/>
<dbReference type="Gene3D" id="3.90.850.10">
    <property type="entry name" value="Fumarylacetoacetase-like, C-terminal domain"/>
    <property type="match status" value="1"/>
</dbReference>
<gene>
    <name evidence="4" type="ORF">HHL09_01655</name>
</gene>
<evidence type="ECO:0000313" key="4">
    <source>
        <dbReference type="EMBL" id="QJE94540.1"/>
    </source>
</evidence>
<sequence>MKLIRYGEPGREEPGIILDDGRRLDVGGQFTDYDEGFFALGGMEALQAWVEDGCPDAEEIPPEVRLGPPVDRPSKIVCVGKNYLDHAKEFGEGIPTEPVLFMKASTCWSGPYDDVVNPPGAHKLDYEVELALVIGKTASHVPEEHALDYVAGYSVFCDYSERAFQKEMGGQWMKGKSCDTFGPMGPWLVPASAVPDPQGLRLWCKVNGELRQNGWTGDMMFGLRHLVSYISRFMTLLPGDVIATGTPAGVGMGMKPPRYLAPGDCVELGIEGLGEMRQRVVASH</sequence>
<dbReference type="InterPro" id="IPR036663">
    <property type="entry name" value="Fumarylacetoacetase_C_sf"/>
</dbReference>
<dbReference type="EMBL" id="CP051774">
    <property type="protein sequence ID" value="QJE94540.1"/>
    <property type="molecule type" value="Genomic_DNA"/>
</dbReference>
<dbReference type="InterPro" id="IPR011234">
    <property type="entry name" value="Fumarylacetoacetase-like_C"/>
</dbReference>
<dbReference type="GO" id="GO:0016787">
    <property type="term" value="F:hydrolase activity"/>
    <property type="evidence" value="ECO:0007669"/>
    <property type="project" value="UniProtKB-KW"/>
</dbReference>
<protein>
    <submittedName>
        <fullName evidence="4">Fumarylacetoacetate hydrolase family protein</fullName>
    </submittedName>
</protein>
<evidence type="ECO:0000256" key="1">
    <source>
        <dbReference type="ARBA" id="ARBA00010211"/>
    </source>
</evidence>
<dbReference type="FunFam" id="3.90.850.10:FF:000002">
    <property type="entry name" value="2-hydroxyhepta-2,4-diene-1,7-dioate isomerase"/>
    <property type="match status" value="1"/>
</dbReference>
<evidence type="ECO:0000256" key="2">
    <source>
        <dbReference type="ARBA" id="ARBA00022723"/>
    </source>
</evidence>
<keyword evidence="2" id="KW-0479">Metal-binding</keyword>
<dbReference type="AlphaFoldDB" id="A0A858RDZ2"/>
<keyword evidence="4" id="KW-0378">Hydrolase</keyword>
<feature type="domain" description="Fumarylacetoacetase-like C-terminal" evidence="3">
    <location>
        <begin position="75"/>
        <end position="281"/>
    </location>
</feature>
<dbReference type="PANTHER" id="PTHR11820">
    <property type="entry name" value="ACYLPYRUVASE"/>
    <property type="match status" value="1"/>
</dbReference>
<evidence type="ECO:0000313" key="5">
    <source>
        <dbReference type="Proteomes" id="UP000501812"/>
    </source>
</evidence>
<keyword evidence="5" id="KW-1185">Reference proteome</keyword>